<dbReference type="RefSeq" id="WP_092608985.1">
    <property type="nucleotide sequence ID" value="NZ_FMYF01000004.1"/>
</dbReference>
<organism evidence="1 2">
    <name type="scientific">Raineyella antarctica</name>
    <dbReference type="NCBI Taxonomy" id="1577474"/>
    <lineage>
        <taxon>Bacteria</taxon>
        <taxon>Bacillati</taxon>
        <taxon>Actinomycetota</taxon>
        <taxon>Actinomycetes</taxon>
        <taxon>Propionibacteriales</taxon>
        <taxon>Propionibacteriaceae</taxon>
        <taxon>Raineyella</taxon>
    </lineage>
</organism>
<evidence type="ECO:0000313" key="2">
    <source>
        <dbReference type="Proteomes" id="UP000199086"/>
    </source>
</evidence>
<proteinExistence type="predicted"/>
<keyword evidence="2" id="KW-1185">Reference proteome</keyword>
<accession>A0A1G6GQP9</accession>
<dbReference type="Proteomes" id="UP000199086">
    <property type="component" value="Unassembled WGS sequence"/>
</dbReference>
<dbReference type="OrthoDB" id="3732023at2"/>
<dbReference type="STRING" id="1577474.GA0111570_104267"/>
<name>A0A1G6GQP9_9ACTN</name>
<gene>
    <name evidence="1" type="ORF">GA0111570_104267</name>
</gene>
<protein>
    <submittedName>
        <fullName evidence="1">Uncharacterized protein</fullName>
    </submittedName>
</protein>
<evidence type="ECO:0000313" key="1">
    <source>
        <dbReference type="EMBL" id="SDB84229.1"/>
    </source>
</evidence>
<dbReference type="EMBL" id="FMYF01000004">
    <property type="protein sequence ID" value="SDB84229.1"/>
    <property type="molecule type" value="Genomic_DNA"/>
</dbReference>
<dbReference type="AlphaFoldDB" id="A0A1G6GQP9"/>
<sequence>MGIIVVALVLGVVGWRLVQAQRFDQRLASDGEAARQVVQTYYTALRDGDAKAALATAAIRPEETSLLTDEVLRSAQEAGGIQNLSVGEAALANDNGARIVGDAGTVAVTYAVGSTPVRIDLPVTRDGGTWRISAATSRVDLGGKGVSRTVNGHQAGADVVELFPGTYTVGAASKLVTLGHPQLLVTAPDPLGAAAQTWGGGDATLSTDSRDAVLGAARASLTSCLAQRSLAPEGCPISIETGSEIQIDESTIRYQLVNDPWSKTEVQLASDGRATGTIDVEYRIEASAKSKGVEGVVRQTYTQSAVTFNADLSGDKPVISWQ</sequence>
<reference evidence="1 2" key="1">
    <citation type="submission" date="2016-06" db="EMBL/GenBank/DDBJ databases">
        <authorList>
            <person name="Olsen C.W."/>
            <person name="Carey S."/>
            <person name="Hinshaw L."/>
            <person name="Karasin A.I."/>
        </authorList>
    </citation>
    <scope>NUCLEOTIDE SEQUENCE [LARGE SCALE GENOMIC DNA]</scope>
    <source>
        <strain evidence="1 2">LZ-22</strain>
    </source>
</reference>